<evidence type="ECO:0000313" key="2">
    <source>
        <dbReference type="EMBL" id="KAK4808597.1"/>
    </source>
</evidence>
<dbReference type="Proteomes" id="UP001333110">
    <property type="component" value="Unassembled WGS sequence"/>
</dbReference>
<organism evidence="2 3">
    <name type="scientific">Mycteria americana</name>
    <name type="common">Wood stork</name>
    <dbReference type="NCBI Taxonomy" id="33587"/>
    <lineage>
        <taxon>Eukaryota</taxon>
        <taxon>Metazoa</taxon>
        <taxon>Chordata</taxon>
        <taxon>Craniata</taxon>
        <taxon>Vertebrata</taxon>
        <taxon>Euteleostomi</taxon>
        <taxon>Archelosauria</taxon>
        <taxon>Archosauria</taxon>
        <taxon>Dinosauria</taxon>
        <taxon>Saurischia</taxon>
        <taxon>Theropoda</taxon>
        <taxon>Coelurosauria</taxon>
        <taxon>Aves</taxon>
        <taxon>Neognathae</taxon>
        <taxon>Neoaves</taxon>
        <taxon>Aequornithes</taxon>
        <taxon>Ciconiiformes</taxon>
        <taxon>Ciconiidae</taxon>
        <taxon>Mycteria</taxon>
    </lineage>
</organism>
<evidence type="ECO:0000256" key="1">
    <source>
        <dbReference type="SAM" id="MobiDB-lite"/>
    </source>
</evidence>
<dbReference type="AlphaFoldDB" id="A0AAN7N4N9"/>
<proteinExistence type="predicted"/>
<protein>
    <submittedName>
        <fullName evidence="2">Uncharacterized protein</fullName>
    </submittedName>
</protein>
<accession>A0AAN7N4N9</accession>
<dbReference type="EMBL" id="JAUNZN010000024">
    <property type="protein sequence ID" value="KAK4808597.1"/>
    <property type="molecule type" value="Genomic_DNA"/>
</dbReference>
<reference evidence="2 3" key="1">
    <citation type="journal article" date="2023" name="J. Hered.">
        <title>Chromosome-level genome of the wood stork (Mycteria americana) provides insight into avian chromosome evolution.</title>
        <authorList>
            <person name="Flamio R. Jr."/>
            <person name="Ramstad K.M."/>
        </authorList>
    </citation>
    <scope>NUCLEOTIDE SEQUENCE [LARGE SCALE GENOMIC DNA]</scope>
    <source>
        <strain evidence="2">JAX WOST 10</strain>
    </source>
</reference>
<feature type="region of interest" description="Disordered" evidence="1">
    <location>
        <begin position="53"/>
        <end position="85"/>
    </location>
</feature>
<gene>
    <name evidence="2" type="ORF">QYF61_009900</name>
</gene>
<name>A0AAN7N4N9_MYCAM</name>
<evidence type="ECO:0000313" key="3">
    <source>
        <dbReference type="Proteomes" id="UP001333110"/>
    </source>
</evidence>
<sequence>MKNCLNGWDRVVVISSTKSSWRPELAAYPRGWDSGPSAILQVTLKLEGVAETPQGLVPSRGTSTGWRNGLTPAPGEKGSRAPGQAGVAQLESSFAEEDVVVLVDTNLVMSQQCALAAKKAKGILGCIRQSIASRLRQVMLPLYLALRYLKGGCKEDGARFFSVVPSDGTRGNGHKLKHQWLGADDVWRFLPTSIVL</sequence>
<keyword evidence="3" id="KW-1185">Reference proteome</keyword>
<comment type="caution">
    <text evidence="2">The sequence shown here is derived from an EMBL/GenBank/DDBJ whole genome shotgun (WGS) entry which is preliminary data.</text>
</comment>